<accession>A0A8X8GWG2</accession>
<reference evidence="2" key="1">
    <citation type="submission" date="2020-05" db="EMBL/GenBank/DDBJ databases">
        <title>Fertoebacter nigrum gen. nov., sp. nov., a new member of the family Rhodobacteraceae.</title>
        <authorList>
            <person name="Szuroczki S."/>
            <person name="Abbaszade G."/>
            <person name="Buni D."/>
            <person name="Schumann P."/>
            <person name="Toth E."/>
        </authorList>
    </citation>
    <scope>NUCLEOTIDE SEQUENCE</scope>
    <source>
        <strain evidence="2">RG-N-1a</strain>
    </source>
</reference>
<gene>
    <name evidence="2" type="ORF">GEU84_014405</name>
</gene>
<proteinExistence type="predicted"/>
<comment type="caution">
    <text evidence="2">The sequence shown here is derived from an EMBL/GenBank/DDBJ whole genome shotgun (WGS) entry which is preliminary data.</text>
</comment>
<dbReference type="Pfam" id="PF01970">
    <property type="entry name" value="TctA"/>
    <property type="match status" value="1"/>
</dbReference>
<keyword evidence="3" id="KW-1185">Reference proteome</keyword>
<dbReference type="InterPro" id="IPR002823">
    <property type="entry name" value="DUF112_TM"/>
</dbReference>
<name>A0A8X8GWG2_9RHOB</name>
<dbReference type="EMBL" id="WHUT02000008">
    <property type="protein sequence ID" value="NUB45588.1"/>
    <property type="molecule type" value="Genomic_DNA"/>
</dbReference>
<sequence>MSQQGRGKVALLMATAACFLGGTIGIPVVITLEPFIACYALRSGPPEQFAQVLLGPVAYSSVAVRQGWRGCHPCLTAAIRLRC</sequence>
<dbReference type="Proteomes" id="UP000484076">
    <property type="component" value="Unassembled WGS sequence"/>
</dbReference>
<protein>
    <submittedName>
        <fullName evidence="2">Tripartite tricarboxylate transporter permease</fullName>
    </submittedName>
</protein>
<evidence type="ECO:0000259" key="1">
    <source>
        <dbReference type="Pfam" id="PF01970"/>
    </source>
</evidence>
<evidence type="ECO:0000313" key="3">
    <source>
        <dbReference type="Proteomes" id="UP000484076"/>
    </source>
</evidence>
<dbReference type="AlphaFoldDB" id="A0A8X8GWG2"/>
<organism evidence="2 3">
    <name type="scientific">Fertoeibacter niger</name>
    <dbReference type="NCBI Taxonomy" id="2656921"/>
    <lineage>
        <taxon>Bacteria</taxon>
        <taxon>Pseudomonadati</taxon>
        <taxon>Pseudomonadota</taxon>
        <taxon>Alphaproteobacteria</taxon>
        <taxon>Rhodobacterales</taxon>
        <taxon>Paracoccaceae</taxon>
        <taxon>Fertoeibacter</taxon>
    </lineage>
</organism>
<dbReference type="RefSeq" id="WP_174539887.1">
    <property type="nucleotide sequence ID" value="NZ_WHUT02000008.1"/>
</dbReference>
<evidence type="ECO:0000313" key="2">
    <source>
        <dbReference type="EMBL" id="NUB45588.1"/>
    </source>
</evidence>
<feature type="domain" description="DUF112" evidence="1">
    <location>
        <begin position="1"/>
        <end position="71"/>
    </location>
</feature>